<gene>
    <name evidence="2" type="ORF">OJ997_17700</name>
</gene>
<dbReference type="AlphaFoldDB" id="A0A9X3NC71"/>
<proteinExistence type="predicted"/>
<keyword evidence="1" id="KW-1133">Transmembrane helix</keyword>
<evidence type="ECO:0000313" key="2">
    <source>
        <dbReference type="EMBL" id="MDA0182145.1"/>
    </source>
</evidence>
<keyword evidence="1" id="KW-0812">Transmembrane</keyword>
<feature type="transmembrane region" description="Helical" evidence="1">
    <location>
        <begin position="116"/>
        <end position="137"/>
    </location>
</feature>
<reference evidence="2" key="1">
    <citation type="submission" date="2022-10" db="EMBL/GenBank/DDBJ databases">
        <title>The WGS of Solirubrobacter phytolaccae KCTC 29190.</title>
        <authorList>
            <person name="Jiang Z."/>
        </authorList>
    </citation>
    <scope>NUCLEOTIDE SEQUENCE</scope>
    <source>
        <strain evidence="2">KCTC 29190</strain>
    </source>
</reference>
<organism evidence="2 3">
    <name type="scientific">Solirubrobacter phytolaccae</name>
    <dbReference type="NCBI Taxonomy" id="1404360"/>
    <lineage>
        <taxon>Bacteria</taxon>
        <taxon>Bacillati</taxon>
        <taxon>Actinomycetota</taxon>
        <taxon>Thermoleophilia</taxon>
        <taxon>Solirubrobacterales</taxon>
        <taxon>Solirubrobacteraceae</taxon>
        <taxon>Solirubrobacter</taxon>
    </lineage>
</organism>
<feature type="transmembrane region" description="Helical" evidence="1">
    <location>
        <begin position="149"/>
        <end position="169"/>
    </location>
</feature>
<evidence type="ECO:0000313" key="3">
    <source>
        <dbReference type="Proteomes" id="UP001147653"/>
    </source>
</evidence>
<dbReference type="Proteomes" id="UP001147653">
    <property type="component" value="Unassembled WGS sequence"/>
</dbReference>
<feature type="transmembrane region" description="Helical" evidence="1">
    <location>
        <begin position="12"/>
        <end position="34"/>
    </location>
</feature>
<feature type="transmembrane region" description="Helical" evidence="1">
    <location>
        <begin position="73"/>
        <end position="96"/>
    </location>
</feature>
<dbReference type="EMBL" id="JAPDDP010000031">
    <property type="protein sequence ID" value="MDA0182145.1"/>
    <property type="molecule type" value="Genomic_DNA"/>
</dbReference>
<keyword evidence="3" id="KW-1185">Reference proteome</keyword>
<keyword evidence="1" id="KW-0472">Membrane</keyword>
<protein>
    <submittedName>
        <fullName evidence="2">Uncharacterized protein</fullName>
    </submittedName>
</protein>
<dbReference type="RefSeq" id="WP_270026506.1">
    <property type="nucleotide sequence ID" value="NZ_JAPDDP010000031.1"/>
</dbReference>
<evidence type="ECO:0000256" key="1">
    <source>
        <dbReference type="SAM" id="Phobius"/>
    </source>
</evidence>
<sequence>MDGLRPPLWLRLVAAALVLAASFVAALASFWLLVLGSLGLGSLVASLLACGVASLLALAAWPMLSGRWARGALVALQRLAVAVAVGGYAVLGLFSAEQVRAGLMQRDVHATPSDELGFWTVLALFGVVATVVVLVALPVELTRRLRMGVIGLLAASVLLGTGAAVAIAASGDPCDGFRFDRAAWRAKDTRERVGEALVRCRTLHGMHRDDVDELLGGQFVNSRQRGYTLRVSENALGWPIYRTLVVGYGDDKRVRSVSLSQSDD</sequence>
<accession>A0A9X3NC71</accession>
<comment type="caution">
    <text evidence="2">The sequence shown here is derived from an EMBL/GenBank/DDBJ whole genome shotgun (WGS) entry which is preliminary data.</text>
</comment>
<feature type="transmembrane region" description="Helical" evidence="1">
    <location>
        <begin position="40"/>
        <end position="61"/>
    </location>
</feature>
<name>A0A9X3NC71_9ACTN</name>